<accession>A0A7C3VG93</accession>
<protein>
    <submittedName>
        <fullName evidence="1">Uncharacterized protein</fullName>
    </submittedName>
</protein>
<dbReference type="AlphaFoldDB" id="A0A7C3VG93"/>
<reference evidence="1" key="1">
    <citation type="journal article" date="2020" name="mSystems">
        <title>Genome- and Community-Level Interaction Insights into Carbon Utilization and Element Cycling Functions of Hydrothermarchaeota in Hydrothermal Sediment.</title>
        <authorList>
            <person name="Zhou Z."/>
            <person name="Liu Y."/>
            <person name="Xu W."/>
            <person name="Pan J."/>
            <person name="Luo Z.H."/>
            <person name="Li M."/>
        </authorList>
    </citation>
    <scope>NUCLEOTIDE SEQUENCE [LARGE SCALE GENOMIC DNA]</scope>
    <source>
        <strain evidence="1">SpSt-374</strain>
    </source>
</reference>
<gene>
    <name evidence="1" type="ORF">ENR15_07740</name>
</gene>
<name>A0A7C3VG93_9CYAN</name>
<evidence type="ECO:0000313" key="1">
    <source>
        <dbReference type="EMBL" id="HGG00533.1"/>
    </source>
</evidence>
<comment type="caution">
    <text evidence="1">The sequence shown here is derived from an EMBL/GenBank/DDBJ whole genome shotgun (WGS) entry which is preliminary data.</text>
</comment>
<proteinExistence type="predicted"/>
<organism evidence="1">
    <name type="scientific">Planktothricoides sp. SpSt-374</name>
    <dbReference type="NCBI Taxonomy" id="2282167"/>
    <lineage>
        <taxon>Bacteria</taxon>
        <taxon>Bacillati</taxon>
        <taxon>Cyanobacteriota</taxon>
        <taxon>Cyanophyceae</taxon>
        <taxon>Oscillatoriophycideae</taxon>
        <taxon>Oscillatoriales</taxon>
        <taxon>Oscillatoriaceae</taxon>
        <taxon>Planktothricoides</taxon>
    </lineage>
</organism>
<sequence>MMIQGIKRGRNIELSEALDIPDGEMVMVTVQHCKGNLWEAIAQWRSTIDWNEWDDENPWEDVRDRSPGREFSCLMGCRLKIGLSPVSEDGRSQ</sequence>
<dbReference type="EMBL" id="DSPX01000074">
    <property type="protein sequence ID" value="HGG00533.1"/>
    <property type="molecule type" value="Genomic_DNA"/>
</dbReference>